<dbReference type="InterPro" id="IPR029058">
    <property type="entry name" value="AB_hydrolase_fold"/>
</dbReference>
<organism evidence="9 10">
    <name type="scientific">Absidia repens</name>
    <dbReference type="NCBI Taxonomy" id="90262"/>
    <lineage>
        <taxon>Eukaryota</taxon>
        <taxon>Fungi</taxon>
        <taxon>Fungi incertae sedis</taxon>
        <taxon>Mucoromycota</taxon>
        <taxon>Mucoromycotina</taxon>
        <taxon>Mucoromycetes</taxon>
        <taxon>Mucorales</taxon>
        <taxon>Cunninghamellaceae</taxon>
        <taxon>Absidia</taxon>
    </lineage>
</organism>
<dbReference type="PANTHER" id="PTHR10655">
    <property type="entry name" value="LYSOPHOSPHOLIPASE-RELATED"/>
    <property type="match status" value="1"/>
</dbReference>
<evidence type="ECO:0000256" key="4">
    <source>
        <dbReference type="ARBA" id="ARBA00022801"/>
    </source>
</evidence>
<evidence type="ECO:0000259" key="8">
    <source>
        <dbReference type="Pfam" id="PF02230"/>
    </source>
</evidence>
<dbReference type="PANTHER" id="PTHR10655:SF17">
    <property type="entry name" value="LYSOPHOSPHOLIPASE-LIKE PROTEIN 1"/>
    <property type="match status" value="1"/>
</dbReference>
<dbReference type="Gene3D" id="3.40.50.1820">
    <property type="entry name" value="alpha/beta hydrolase"/>
    <property type="match status" value="1"/>
</dbReference>
<dbReference type="SUPFAM" id="SSF53474">
    <property type="entry name" value="alpha/beta-Hydrolases"/>
    <property type="match status" value="1"/>
</dbReference>
<evidence type="ECO:0000313" key="9">
    <source>
        <dbReference type="EMBL" id="ORZ18165.1"/>
    </source>
</evidence>
<dbReference type="GO" id="GO:0005737">
    <property type="term" value="C:cytoplasm"/>
    <property type="evidence" value="ECO:0007669"/>
    <property type="project" value="TreeGrafter"/>
</dbReference>
<keyword evidence="10" id="KW-1185">Reference proteome</keyword>
<proteinExistence type="inferred from homology"/>
<protein>
    <recommendedName>
        <fullName evidence="3">Acyl-protein thioesterase 1</fullName>
        <ecNumber evidence="2">3.1.2.22</ecNumber>
    </recommendedName>
    <alternativeName>
        <fullName evidence="6">Palmitoyl-protein hydrolase</fullName>
    </alternativeName>
</protein>
<dbReference type="Proteomes" id="UP000193560">
    <property type="component" value="Unassembled WGS sequence"/>
</dbReference>
<comment type="catalytic activity">
    <reaction evidence="7">
        <text>S-hexadecanoyl-L-cysteinyl-[protein] + H2O = L-cysteinyl-[protein] + hexadecanoate + H(+)</text>
        <dbReference type="Rhea" id="RHEA:19233"/>
        <dbReference type="Rhea" id="RHEA-COMP:10131"/>
        <dbReference type="Rhea" id="RHEA-COMP:11032"/>
        <dbReference type="ChEBI" id="CHEBI:7896"/>
        <dbReference type="ChEBI" id="CHEBI:15377"/>
        <dbReference type="ChEBI" id="CHEBI:15378"/>
        <dbReference type="ChEBI" id="CHEBI:29950"/>
        <dbReference type="ChEBI" id="CHEBI:74151"/>
        <dbReference type="EC" id="3.1.2.22"/>
    </reaction>
</comment>
<dbReference type="STRING" id="90262.A0A1X2IKS0"/>
<dbReference type="AlphaFoldDB" id="A0A1X2IKS0"/>
<reference evidence="9 10" key="1">
    <citation type="submission" date="2016-07" db="EMBL/GenBank/DDBJ databases">
        <title>Pervasive Adenine N6-methylation of Active Genes in Fungi.</title>
        <authorList>
            <consortium name="DOE Joint Genome Institute"/>
            <person name="Mondo S.J."/>
            <person name="Dannebaum R.O."/>
            <person name="Kuo R.C."/>
            <person name="Labutti K."/>
            <person name="Haridas S."/>
            <person name="Kuo A."/>
            <person name="Salamov A."/>
            <person name="Ahrendt S.R."/>
            <person name="Lipzen A."/>
            <person name="Sullivan W."/>
            <person name="Andreopoulos W.B."/>
            <person name="Clum A."/>
            <person name="Lindquist E."/>
            <person name="Daum C."/>
            <person name="Ramamoorthy G.K."/>
            <person name="Gryganskyi A."/>
            <person name="Culley D."/>
            <person name="Magnuson J.K."/>
            <person name="James T.Y."/>
            <person name="O'Malley M.A."/>
            <person name="Stajich J.E."/>
            <person name="Spatafora J.W."/>
            <person name="Visel A."/>
            <person name="Grigoriev I.V."/>
        </authorList>
    </citation>
    <scope>NUCLEOTIDE SEQUENCE [LARGE SCALE GENOMIC DNA]</scope>
    <source>
        <strain evidence="9 10">NRRL 1336</strain>
    </source>
</reference>
<dbReference type="EC" id="3.1.2.22" evidence="2"/>
<comment type="function">
    <text evidence="5">Hydrolyzes fatty acids from S-acylated cysteine residues in proteins with a strong preference for palmitoylated G-alpha proteins over other acyl substrates. Mediates the deacylation of G-alpha proteins such as GPA1 in vivo, but has weak or no activity toward palmitoylated Ras proteins. Has weak lysophospholipase activity in vitro; however such activity may not exist in vivo.</text>
</comment>
<dbReference type="Pfam" id="PF02230">
    <property type="entry name" value="Abhydrolase_2"/>
    <property type="match status" value="1"/>
</dbReference>
<gene>
    <name evidence="9" type="ORF">BCR42DRAFT_350725</name>
</gene>
<name>A0A1X2IKS0_9FUNG</name>
<evidence type="ECO:0000256" key="1">
    <source>
        <dbReference type="ARBA" id="ARBA00006499"/>
    </source>
</evidence>
<comment type="caution">
    <text evidence="9">The sequence shown here is derived from an EMBL/GenBank/DDBJ whole genome shotgun (WGS) entry which is preliminary data.</text>
</comment>
<dbReference type="InterPro" id="IPR050565">
    <property type="entry name" value="LYPA1-2/EST-like"/>
</dbReference>
<dbReference type="OrthoDB" id="2418081at2759"/>
<comment type="similarity">
    <text evidence="1">Belongs to the AB hydrolase superfamily. AB hydrolase 2 family.</text>
</comment>
<evidence type="ECO:0000256" key="6">
    <source>
        <dbReference type="ARBA" id="ARBA00031195"/>
    </source>
</evidence>
<evidence type="ECO:0000256" key="5">
    <source>
        <dbReference type="ARBA" id="ARBA00029392"/>
    </source>
</evidence>
<dbReference type="GO" id="GO:0052689">
    <property type="term" value="F:carboxylic ester hydrolase activity"/>
    <property type="evidence" value="ECO:0007669"/>
    <property type="project" value="TreeGrafter"/>
</dbReference>
<sequence length="231" mass="25142">MAALPFSSPPVVIPPKTHHTCTVIWLHGLGDTGAGWQFLTEELGPQLPTVKWILPTAPLRPVAYNVNGVIPGWFDVASGNDHASAKIDQDGMLASVQLVNDLIQTERNQGMENIILGGFSQGCAITLLTARTTKIKLTGIIGAGGWLPKGDKILSLTSETNKQTPILLCHGDEDEVVKYQYSQATGRFLQKMGYQVDFKTYQGLGHTSSEEQMQDIGVFIQRQLAILTSKL</sequence>
<dbReference type="EMBL" id="MCGE01000009">
    <property type="protein sequence ID" value="ORZ18165.1"/>
    <property type="molecule type" value="Genomic_DNA"/>
</dbReference>
<dbReference type="GO" id="GO:0008474">
    <property type="term" value="F:palmitoyl-(protein) hydrolase activity"/>
    <property type="evidence" value="ECO:0007669"/>
    <property type="project" value="UniProtKB-EC"/>
</dbReference>
<accession>A0A1X2IKS0</accession>
<dbReference type="InterPro" id="IPR003140">
    <property type="entry name" value="PLipase/COase/thioEstase"/>
</dbReference>
<evidence type="ECO:0000313" key="10">
    <source>
        <dbReference type="Proteomes" id="UP000193560"/>
    </source>
</evidence>
<feature type="domain" description="Phospholipase/carboxylesterase/thioesterase" evidence="8">
    <location>
        <begin position="10"/>
        <end position="222"/>
    </location>
</feature>
<evidence type="ECO:0000256" key="3">
    <source>
        <dbReference type="ARBA" id="ARBA00014923"/>
    </source>
</evidence>
<keyword evidence="4" id="KW-0378">Hydrolase</keyword>
<evidence type="ECO:0000256" key="2">
    <source>
        <dbReference type="ARBA" id="ARBA00012423"/>
    </source>
</evidence>
<evidence type="ECO:0000256" key="7">
    <source>
        <dbReference type="ARBA" id="ARBA00047337"/>
    </source>
</evidence>